<dbReference type="GO" id="GO:0031499">
    <property type="term" value="C:TRAMP complex"/>
    <property type="evidence" value="ECO:0007669"/>
    <property type="project" value="TreeGrafter"/>
</dbReference>
<evidence type="ECO:0000256" key="1">
    <source>
        <dbReference type="ARBA" id="ARBA00004123"/>
    </source>
</evidence>
<dbReference type="PANTHER" id="PTHR46543:SF1">
    <property type="entry name" value="ZINC FINGER CCHC DOMAIN-CONTAINING PROTEIN 7"/>
    <property type="match status" value="1"/>
</dbReference>
<protein>
    <recommendedName>
        <fullName evidence="9">CCHC-type domain-containing protein</fullName>
    </recommendedName>
</protein>
<keyword evidence="2" id="KW-0479">Metal-binding</keyword>
<evidence type="ECO:0000256" key="2">
    <source>
        <dbReference type="ARBA" id="ARBA00022723"/>
    </source>
</evidence>
<dbReference type="InterPro" id="IPR051644">
    <property type="entry name" value="TRAMP_AT-DNA-binding"/>
</dbReference>
<organism evidence="10 11">
    <name type="scientific">[Candida] subhashii</name>
    <dbReference type="NCBI Taxonomy" id="561895"/>
    <lineage>
        <taxon>Eukaryota</taxon>
        <taxon>Fungi</taxon>
        <taxon>Dikarya</taxon>
        <taxon>Ascomycota</taxon>
        <taxon>Saccharomycotina</taxon>
        <taxon>Pichiomycetes</taxon>
        <taxon>Debaryomycetaceae</taxon>
        <taxon>Spathaspora</taxon>
    </lineage>
</organism>
<proteinExistence type="predicted"/>
<dbReference type="GO" id="GO:0003723">
    <property type="term" value="F:RNA binding"/>
    <property type="evidence" value="ECO:0007669"/>
    <property type="project" value="TreeGrafter"/>
</dbReference>
<name>A0A8J5QT36_9ASCO</name>
<dbReference type="GO" id="GO:0071036">
    <property type="term" value="P:nuclear polyadenylation-dependent snoRNA catabolic process"/>
    <property type="evidence" value="ECO:0007669"/>
    <property type="project" value="TreeGrafter"/>
</dbReference>
<keyword evidence="6" id="KW-0539">Nucleus</keyword>
<dbReference type="GeneID" id="73467141"/>
<feature type="compositionally biased region" description="Basic residues" evidence="8">
    <location>
        <begin position="397"/>
        <end position="407"/>
    </location>
</feature>
<evidence type="ECO:0000256" key="3">
    <source>
        <dbReference type="ARBA" id="ARBA00022737"/>
    </source>
</evidence>
<dbReference type="GO" id="GO:0071039">
    <property type="term" value="P:nuclear polyadenylation-dependent CUT catabolic process"/>
    <property type="evidence" value="ECO:0007669"/>
    <property type="project" value="TreeGrafter"/>
</dbReference>
<accession>A0A8J5QT36</accession>
<gene>
    <name evidence="10" type="ORF">J8A68_000340</name>
</gene>
<keyword evidence="11" id="KW-1185">Reference proteome</keyword>
<evidence type="ECO:0000256" key="8">
    <source>
        <dbReference type="SAM" id="MobiDB-lite"/>
    </source>
</evidence>
<evidence type="ECO:0000256" key="4">
    <source>
        <dbReference type="ARBA" id="ARBA00022771"/>
    </source>
</evidence>
<dbReference type="InterPro" id="IPR016713">
    <property type="entry name" value="Air1/2_Saccharomycetales"/>
</dbReference>
<feature type="domain" description="CCHC-type" evidence="9">
    <location>
        <begin position="181"/>
        <end position="196"/>
    </location>
</feature>
<sequence length="407" mass="45622">MSGILPYVEDTVPSKLKRGKYTEKSDHHDSPYQPPTTTSLSYDQVNDNADELIELRGEGRYFGVTDPSNPSQALGPICANCHKRGHLRAKCKTVICHKCGIVGDHYETHCPTTLICARCGEKGHIAINCSSKVKKRSYCRNCDTFTHGDENCPSIWRSYLTKRETDNDENNECSALPVIYCYNCGDNEHYGDECPKYRTSRIPNVGSAFSGSNLPRKFRPLYFSRLKSKSNIGTSSSRGGNDSYYRPESAVTDYQSDYSSGTRNYFSNNNNDYSNSFGQYELNNNYNNKMPSRSGYMPPATVKGNNSASMHKANSFNGRPITNFSLPTRSGTIRKIVSMDYGDNNNNNNNKPKQKQNHNNNNGGINKPKQKKQGKKSSRQDLNGPTRSGLITESGGNKKKPARFMRY</sequence>
<dbReference type="PIRSF" id="PIRSF018162">
    <property type="entry name" value="PolyA_pol_Air1/2"/>
    <property type="match status" value="1"/>
</dbReference>
<evidence type="ECO:0000256" key="6">
    <source>
        <dbReference type="ARBA" id="ARBA00023242"/>
    </source>
</evidence>
<keyword evidence="5" id="KW-0862">Zinc</keyword>
<dbReference type="Pfam" id="PF00098">
    <property type="entry name" value="zf-CCHC"/>
    <property type="match status" value="2"/>
</dbReference>
<keyword evidence="4 7" id="KW-0863">Zinc-finger</keyword>
<dbReference type="SMART" id="SM00343">
    <property type="entry name" value="ZnF_C2HC"/>
    <property type="match status" value="5"/>
</dbReference>
<feature type="compositionally biased region" description="Basic residues" evidence="8">
    <location>
        <begin position="368"/>
        <end position="377"/>
    </location>
</feature>
<dbReference type="GO" id="GO:0071031">
    <property type="term" value="P:nuclear mRNA surveillance of mRNA 3'-end processing"/>
    <property type="evidence" value="ECO:0007669"/>
    <property type="project" value="TreeGrafter"/>
</dbReference>
<dbReference type="EMBL" id="JAGSYN010000043">
    <property type="protein sequence ID" value="KAG7666084.1"/>
    <property type="molecule type" value="Genomic_DNA"/>
</dbReference>
<dbReference type="GO" id="GO:0071038">
    <property type="term" value="P:TRAMP-dependent tRNA surveillance pathway"/>
    <property type="evidence" value="ECO:0007669"/>
    <property type="project" value="TreeGrafter"/>
</dbReference>
<feature type="domain" description="CCHC-type" evidence="9">
    <location>
        <begin position="116"/>
        <end position="129"/>
    </location>
</feature>
<feature type="region of interest" description="Disordered" evidence="8">
    <location>
        <begin position="339"/>
        <end position="407"/>
    </location>
</feature>
<dbReference type="RefSeq" id="XP_049266316.1">
    <property type="nucleotide sequence ID" value="XM_049407279.1"/>
</dbReference>
<evidence type="ECO:0000259" key="9">
    <source>
        <dbReference type="PROSITE" id="PS50158"/>
    </source>
</evidence>
<dbReference type="OrthoDB" id="7608935at2759"/>
<feature type="compositionally biased region" description="Polar residues" evidence="8">
    <location>
        <begin position="380"/>
        <end position="395"/>
    </location>
</feature>
<evidence type="ECO:0000256" key="7">
    <source>
        <dbReference type="PROSITE-ProRule" id="PRU00047"/>
    </source>
</evidence>
<dbReference type="PROSITE" id="PS50158">
    <property type="entry name" value="ZF_CCHC"/>
    <property type="match status" value="2"/>
</dbReference>
<dbReference type="GO" id="GO:0071037">
    <property type="term" value="P:nuclear polyadenylation-dependent snRNA catabolic process"/>
    <property type="evidence" value="ECO:0007669"/>
    <property type="project" value="TreeGrafter"/>
</dbReference>
<feature type="compositionally biased region" description="Low complexity" evidence="8">
    <location>
        <begin position="344"/>
        <end position="367"/>
    </location>
</feature>
<dbReference type="AlphaFoldDB" id="A0A8J5QT36"/>
<feature type="region of interest" description="Disordered" evidence="8">
    <location>
        <begin position="16"/>
        <end position="41"/>
    </location>
</feature>
<dbReference type="PANTHER" id="PTHR46543">
    <property type="entry name" value="ZINC FINGER CCHC DOMAIN-CONTAINING PROTEIN 7"/>
    <property type="match status" value="1"/>
</dbReference>
<reference evidence="10 11" key="1">
    <citation type="journal article" date="2021" name="DNA Res.">
        <title>Genome analysis of Candida subhashii reveals its hybrid nature and dual mitochondrial genome conformations.</title>
        <authorList>
            <person name="Mixao V."/>
            <person name="Hegedusova E."/>
            <person name="Saus E."/>
            <person name="Pryszcz L.P."/>
            <person name="Cillingova A."/>
            <person name="Nosek J."/>
            <person name="Gabaldon T."/>
        </authorList>
    </citation>
    <scope>NUCLEOTIDE SEQUENCE [LARGE SCALE GENOMIC DNA]</scope>
    <source>
        <strain evidence="10 11">CBS 10753</strain>
    </source>
</reference>
<dbReference type="GO" id="GO:0071035">
    <property type="term" value="P:nuclear polyadenylation-dependent rRNA catabolic process"/>
    <property type="evidence" value="ECO:0007669"/>
    <property type="project" value="TreeGrafter"/>
</dbReference>
<evidence type="ECO:0000313" key="10">
    <source>
        <dbReference type="EMBL" id="KAG7666084.1"/>
    </source>
</evidence>
<dbReference type="GO" id="GO:0008270">
    <property type="term" value="F:zinc ion binding"/>
    <property type="evidence" value="ECO:0007669"/>
    <property type="project" value="UniProtKB-KW"/>
</dbReference>
<dbReference type="InterPro" id="IPR001878">
    <property type="entry name" value="Znf_CCHC"/>
</dbReference>
<evidence type="ECO:0000313" key="11">
    <source>
        <dbReference type="Proteomes" id="UP000694255"/>
    </source>
</evidence>
<evidence type="ECO:0000256" key="5">
    <source>
        <dbReference type="ARBA" id="ARBA00022833"/>
    </source>
</evidence>
<keyword evidence="3" id="KW-0677">Repeat</keyword>
<comment type="caution">
    <text evidence="10">The sequence shown here is derived from an EMBL/GenBank/DDBJ whole genome shotgun (WGS) entry which is preliminary data.</text>
</comment>
<dbReference type="Proteomes" id="UP000694255">
    <property type="component" value="Unassembled WGS sequence"/>
</dbReference>
<feature type="compositionally biased region" description="Basic and acidic residues" evidence="8">
    <location>
        <begin position="20"/>
        <end position="30"/>
    </location>
</feature>
<comment type="subcellular location">
    <subcellularLocation>
        <location evidence="1">Nucleus</location>
    </subcellularLocation>
</comment>